<dbReference type="PROSITE" id="PS50157">
    <property type="entry name" value="ZINC_FINGER_C2H2_2"/>
    <property type="match status" value="5"/>
</dbReference>
<feature type="domain" description="Fibronectin type-III" evidence="20">
    <location>
        <begin position="1956"/>
        <end position="2042"/>
    </location>
</feature>
<dbReference type="PROSITE" id="PS50950">
    <property type="entry name" value="ZF_THAP"/>
    <property type="match status" value="1"/>
</dbReference>
<name>A0A6A4TQ08_SCOMX</name>
<dbReference type="InterPro" id="IPR036056">
    <property type="entry name" value="Fibrinogen-like_C"/>
</dbReference>
<dbReference type="InterPro" id="IPR003961">
    <property type="entry name" value="FN3_dom"/>
</dbReference>
<dbReference type="FunFam" id="2.60.40.10:FF:000099">
    <property type="entry name" value="Fibronectin 1"/>
    <property type="match status" value="1"/>
</dbReference>
<evidence type="ECO:0000256" key="18">
    <source>
        <dbReference type="SAM" id="MobiDB-lite"/>
    </source>
</evidence>
<keyword evidence="9" id="KW-0677">Repeat</keyword>
<feature type="region of interest" description="Disordered" evidence="18">
    <location>
        <begin position="127"/>
        <end position="146"/>
    </location>
</feature>
<dbReference type="PROSITE" id="PS01186">
    <property type="entry name" value="EGF_2"/>
    <property type="match status" value="1"/>
</dbReference>
<dbReference type="EMBL" id="VEVO01000001">
    <property type="protein sequence ID" value="KAF0046969.1"/>
    <property type="molecule type" value="Genomic_DNA"/>
</dbReference>
<dbReference type="Proteomes" id="UP000438429">
    <property type="component" value="Unassembled WGS sequence"/>
</dbReference>
<evidence type="ECO:0000313" key="23">
    <source>
        <dbReference type="EMBL" id="KAF0046969.1"/>
    </source>
</evidence>
<feature type="compositionally biased region" description="Polar residues" evidence="18">
    <location>
        <begin position="596"/>
        <end position="606"/>
    </location>
</feature>
<gene>
    <name evidence="23" type="ORF">F2P81_000602</name>
</gene>
<dbReference type="CDD" id="cd00054">
    <property type="entry name" value="EGF_CA"/>
    <property type="match status" value="1"/>
</dbReference>
<dbReference type="CDD" id="cd00063">
    <property type="entry name" value="FN3"/>
    <property type="match status" value="9"/>
</dbReference>
<evidence type="ECO:0000256" key="14">
    <source>
        <dbReference type="ARBA" id="ARBA00023180"/>
    </source>
</evidence>
<dbReference type="SUPFAM" id="SSF56496">
    <property type="entry name" value="Fibrinogen C-terminal domain-like"/>
    <property type="match status" value="1"/>
</dbReference>
<dbReference type="Gene3D" id="2.10.25.10">
    <property type="entry name" value="Laminin"/>
    <property type="match status" value="4"/>
</dbReference>
<evidence type="ECO:0008006" key="25">
    <source>
        <dbReference type="Google" id="ProtNLM"/>
    </source>
</evidence>
<feature type="compositionally biased region" description="Basic residues" evidence="18">
    <location>
        <begin position="518"/>
        <end position="532"/>
    </location>
</feature>
<feature type="compositionally biased region" description="Basic residues" evidence="18">
    <location>
        <begin position="616"/>
        <end position="625"/>
    </location>
</feature>
<feature type="compositionally biased region" description="Polar residues" evidence="18">
    <location>
        <begin position="537"/>
        <end position="547"/>
    </location>
</feature>
<reference evidence="23 24" key="1">
    <citation type="submission" date="2019-06" db="EMBL/GenBank/DDBJ databases">
        <title>Draft genomes of female and male turbot (Scophthalmus maximus).</title>
        <authorList>
            <person name="Xu H."/>
            <person name="Xu X.-W."/>
            <person name="Shao C."/>
            <person name="Chen S."/>
        </authorList>
    </citation>
    <scope>NUCLEOTIDE SEQUENCE [LARGE SCALE GENOMIC DNA]</scope>
    <source>
        <strain evidence="23">Ysfricsl-2016a</strain>
        <tissue evidence="23">Blood</tissue>
    </source>
</reference>
<dbReference type="InterPro" id="IPR000742">
    <property type="entry name" value="EGF"/>
</dbReference>
<dbReference type="GO" id="GO:0008270">
    <property type="term" value="F:zinc ion binding"/>
    <property type="evidence" value="ECO:0007669"/>
    <property type="project" value="UniProtKB-KW"/>
</dbReference>
<keyword evidence="5" id="KW-0272">Extracellular matrix</keyword>
<dbReference type="FunFam" id="3.30.160.60:FF:000512">
    <property type="entry name" value="zinc finger protein 197 isoform X1"/>
    <property type="match status" value="1"/>
</dbReference>
<dbReference type="SMART" id="SM00181">
    <property type="entry name" value="EGF"/>
    <property type="match status" value="4"/>
</dbReference>
<dbReference type="FunFam" id="3.30.160.60:FF:000446">
    <property type="entry name" value="Zinc finger protein"/>
    <property type="match status" value="1"/>
</dbReference>
<dbReference type="InterPro" id="IPR013087">
    <property type="entry name" value="Znf_C2H2_type"/>
</dbReference>
<dbReference type="InterPro" id="IPR050991">
    <property type="entry name" value="ECM_Regulatory_Proteins"/>
</dbReference>
<keyword evidence="7" id="KW-0479">Metal-binding</keyword>
<dbReference type="PROSITE" id="PS00514">
    <property type="entry name" value="FIBRINOGEN_C_1"/>
    <property type="match status" value="1"/>
</dbReference>
<feature type="domain" description="Fibrinogen C-terminal" evidence="22">
    <location>
        <begin position="2112"/>
        <end position="2302"/>
    </location>
</feature>
<dbReference type="InterPro" id="IPR020837">
    <property type="entry name" value="Fibrinogen_CS"/>
</dbReference>
<dbReference type="Pfam" id="PF00096">
    <property type="entry name" value="zf-C2H2"/>
    <property type="match status" value="1"/>
</dbReference>
<feature type="region of interest" description="Disordered" evidence="18">
    <location>
        <begin position="517"/>
        <end position="727"/>
    </location>
</feature>
<organism evidence="23 24">
    <name type="scientific">Scophthalmus maximus</name>
    <name type="common">Turbot</name>
    <name type="synonym">Psetta maxima</name>
    <dbReference type="NCBI Taxonomy" id="52904"/>
    <lineage>
        <taxon>Eukaryota</taxon>
        <taxon>Metazoa</taxon>
        <taxon>Chordata</taxon>
        <taxon>Craniata</taxon>
        <taxon>Vertebrata</taxon>
        <taxon>Euteleostomi</taxon>
        <taxon>Actinopterygii</taxon>
        <taxon>Neopterygii</taxon>
        <taxon>Teleostei</taxon>
        <taxon>Neoteleostei</taxon>
        <taxon>Acanthomorphata</taxon>
        <taxon>Carangaria</taxon>
        <taxon>Pleuronectiformes</taxon>
        <taxon>Pleuronectoidei</taxon>
        <taxon>Scophthalmidae</taxon>
        <taxon>Scophthalmus</taxon>
    </lineage>
</organism>
<keyword evidence="10 16" id="KW-0863">Zinc-finger</keyword>
<dbReference type="Pfam" id="PF00147">
    <property type="entry name" value="Fibrinogen_C"/>
    <property type="match status" value="1"/>
</dbReference>
<protein>
    <recommendedName>
        <fullName evidence="25">Tenascin-R</fullName>
    </recommendedName>
</protein>
<feature type="domain" description="C2H2-type" evidence="19">
    <location>
        <begin position="500"/>
        <end position="528"/>
    </location>
</feature>
<keyword evidence="12 17" id="KW-0238">DNA-binding</keyword>
<feature type="domain" description="C2H2-type" evidence="19">
    <location>
        <begin position="472"/>
        <end position="499"/>
    </location>
</feature>
<dbReference type="CDD" id="cd00087">
    <property type="entry name" value="FReD"/>
    <property type="match status" value="1"/>
</dbReference>
<evidence type="ECO:0000256" key="11">
    <source>
        <dbReference type="ARBA" id="ARBA00022833"/>
    </source>
</evidence>
<keyword evidence="8" id="KW-0732">Signal</keyword>
<evidence type="ECO:0000256" key="2">
    <source>
        <dbReference type="ARBA" id="ARBA00004498"/>
    </source>
</evidence>
<dbReference type="Gene3D" id="3.30.160.60">
    <property type="entry name" value="Classic Zinc Finger"/>
    <property type="match status" value="5"/>
</dbReference>
<evidence type="ECO:0000259" key="20">
    <source>
        <dbReference type="PROSITE" id="PS50853"/>
    </source>
</evidence>
<dbReference type="GO" id="GO:0005634">
    <property type="term" value="C:nucleus"/>
    <property type="evidence" value="ECO:0007669"/>
    <property type="project" value="UniProtKB-SubCell"/>
</dbReference>
<dbReference type="SUPFAM" id="SSF57716">
    <property type="entry name" value="Glucocorticoid receptor-like (DNA-binding domain)"/>
    <property type="match status" value="1"/>
</dbReference>
<feature type="compositionally biased region" description="Basic and acidic residues" evidence="18">
    <location>
        <begin position="2375"/>
        <end position="2394"/>
    </location>
</feature>
<feature type="domain" description="Fibronectin type-III" evidence="20">
    <location>
        <begin position="1778"/>
        <end position="1866"/>
    </location>
</feature>
<feature type="domain" description="C2H2-type" evidence="19">
    <location>
        <begin position="359"/>
        <end position="386"/>
    </location>
</feature>
<dbReference type="PROSITE" id="PS50853">
    <property type="entry name" value="FN3"/>
    <property type="match status" value="7"/>
</dbReference>
<keyword evidence="4" id="KW-0964">Secreted</keyword>
<dbReference type="SMART" id="SM00355">
    <property type="entry name" value="ZnF_C2H2"/>
    <property type="match status" value="6"/>
</dbReference>
<proteinExistence type="inferred from homology"/>
<dbReference type="InterPro" id="IPR014716">
    <property type="entry name" value="Fibrinogen_a/b/g_C_1"/>
</dbReference>
<dbReference type="SMART" id="SM00692">
    <property type="entry name" value="DM3"/>
    <property type="match status" value="1"/>
</dbReference>
<dbReference type="InterPro" id="IPR013783">
    <property type="entry name" value="Ig-like_fold"/>
</dbReference>
<feature type="domain" description="THAP-type" evidence="21">
    <location>
        <begin position="1"/>
        <end position="81"/>
    </location>
</feature>
<evidence type="ECO:0000256" key="5">
    <source>
        <dbReference type="ARBA" id="ARBA00022530"/>
    </source>
</evidence>
<dbReference type="NCBIfam" id="NF040941">
    <property type="entry name" value="GGGWT_bact"/>
    <property type="match status" value="1"/>
</dbReference>
<feature type="domain" description="Fibronectin type-III" evidence="20">
    <location>
        <begin position="1867"/>
        <end position="1955"/>
    </location>
</feature>
<dbReference type="InterPro" id="IPR006612">
    <property type="entry name" value="THAP_Znf"/>
</dbReference>
<evidence type="ECO:0000256" key="1">
    <source>
        <dbReference type="ARBA" id="ARBA00004123"/>
    </source>
</evidence>
<keyword evidence="15" id="KW-0539">Nucleus</keyword>
<dbReference type="PANTHER" id="PTHR46708">
    <property type="entry name" value="TENASCIN"/>
    <property type="match status" value="1"/>
</dbReference>
<feature type="region of interest" description="Disordered" evidence="18">
    <location>
        <begin position="274"/>
        <end position="303"/>
    </location>
</feature>
<evidence type="ECO:0000256" key="12">
    <source>
        <dbReference type="ARBA" id="ARBA00023125"/>
    </source>
</evidence>
<feature type="compositionally biased region" description="Basic residues" evidence="18">
    <location>
        <begin position="577"/>
        <end position="594"/>
    </location>
</feature>
<evidence type="ECO:0000256" key="10">
    <source>
        <dbReference type="ARBA" id="ARBA00022771"/>
    </source>
</evidence>
<evidence type="ECO:0000259" key="21">
    <source>
        <dbReference type="PROSITE" id="PS50950"/>
    </source>
</evidence>
<feature type="compositionally biased region" description="Basic and acidic residues" evidence="18">
    <location>
        <begin position="1042"/>
        <end position="1054"/>
    </location>
</feature>
<feature type="compositionally biased region" description="Basic and acidic residues" evidence="18">
    <location>
        <begin position="673"/>
        <end position="683"/>
    </location>
</feature>
<dbReference type="FunFam" id="2.10.25.10:FF:000001">
    <property type="entry name" value="Tenascin C"/>
    <property type="match status" value="2"/>
</dbReference>
<dbReference type="Pfam" id="PF00041">
    <property type="entry name" value="fn3"/>
    <property type="match status" value="9"/>
</dbReference>
<evidence type="ECO:0000256" key="17">
    <source>
        <dbReference type="PROSITE-ProRule" id="PRU00309"/>
    </source>
</evidence>
<dbReference type="PANTHER" id="PTHR46708:SF13">
    <property type="entry name" value="TENASCIN-R"/>
    <property type="match status" value="1"/>
</dbReference>
<evidence type="ECO:0000256" key="6">
    <source>
        <dbReference type="ARBA" id="ARBA00022536"/>
    </source>
</evidence>
<feature type="domain" description="Fibronectin type-III" evidence="20">
    <location>
        <begin position="1290"/>
        <end position="1381"/>
    </location>
</feature>
<keyword evidence="13" id="KW-1015">Disulfide bond</keyword>
<dbReference type="SMART" id="SM00186">
    <property type="entry name" value="FBG"/>
    <property type="match status" value="1"/>
</dbReference>
<dbReference type="SMART" id="SM00060">
    <property type="entry name" value="FN3"/>
    <property type="match status" value="9"/>
</dbReference>
<sequence length="2445" mass="269487">MCSVLRCDSSRRSAQRFKLPEDAEKRLEWVQFVLEVNGQRLKESCWTEISICTEHFTEDCFGNTGPTGTAQLKPGAVPSLFIKSEPDQPEPDQLGVEPDQVGVEPGSVEPVGTTEVVWDDLETCNSPTSSSTHTLTESPVSSGVSVSGSLDVSDAVTTGCGHKEQMGLNTDLNIEKAALLNIEGKYVVNERCLLQLFHRKCPSCGCELHMEKVACGALTVFDQQCRRCEYRNEWKSQVNASVPAAELVPPQPQNAMPTDDNLSSAVFSEIDTFNDEESHPSEEGAEGDEGGVSSDGEWEPTEDFSLTEALTKESEEETEDEGEDINSPVGLKINELCTDCGKLYNILKPHTCEHKIKPYACNVCGKRCVNETSLKTHSKIHNETFEIPCKYCYAPFKTKVDKVKHEQIHEDRKDPYKCPDCPQTFATSKARSVHLSNHRAPREFKCGVCEFEFKDIHHLRRHSVVHTGLKPYKCSVCQRDFNQSSHLKSHMRLHTGERPYKCRHCDKGFNHNVSLKSHVQRYHTSRSGQKKGKVNERASNTGDAQETVSKRGPDSETDNVEEEGDTEEEVQKEKKDQPKRRWRSSGRPKGRPKRNTAANSVPSGQNKDGRSNVKTSKSKVKKLKKTGSSDEESECEQSDGNMSFNSEEEEEEETKRKTGRSRKRPNNYSDSSFHPEGEKEKKMKYSSQNNVRHRQSKTACCRVGGESIPDPETSASVASGGRLPPEKEKRDIDAFSSAPGLNCSLLLRCARQSERQRGESTSESRGNSRIAYHLAERSMHLCRATQEGCSPEDQGENNQLSAGALKCCVPTAPILITQSFILNCLQRTKTDCDEWEQSYNVAATTVEGCNGDSVGYRNQECVRACGGEVSKEGLQSANRAHTLASHAPDLLVEKYEPIFKQMTVEGMKRFLGINETCKSAESERDWQQENKVLTEKGLRPTSGPQRLDPAAALDASIARDHSFSRADCGAAHAAPSGDNKLVRTTRVRRQTPEGDLPPYSTNQTLQEQPLVFNHVYNINVPLESLCSVDLDAAAPPAPGDGPRGELASKPHVEGPMDPTGPAEYTEQTLDADSQVTFTHRINIPKAACGCAVTTTIQQLATRVEMLEREVSLLRAQCGSGCCGESSVMGRLDFVPGCSGHGSFSFDFCGCICEEGWTGKNCSEPRCPDDCSGQGVCVEGECVCDRDFGGDNCSEPRCPSDCSGRGLCIDGECVCEESFTGEDCMVGRCLNDCSDQGLCINGTCQCRPGYVGEDCSLVYCANNCSKKGVCKEGFCVCQDGFAGDDCNSVAPVMNLMVRGVTDRTIDLEWDGSVVSTDFLVTYTPSSPGGVQLEIRIPGNTTTCTISGLEAGMEYNINVFAVINNSISVPDSIAAWTYLSNPDGLVFKSITETSVEVHWQPFYYSFDGWEISFIPKDNDGGMTAQLPSTITSFVQTGLRPGEEYTVNLVALRDQGRSQPVTATVTTLIDGPTQLIVRDVSDTVAFVEWTPPKSKIDQIVLRYGLVGGEGPRTTFRLQPTLSQYSLQVLRPGSRYEVSVRGLRKGNESGSISTEFTTEIDAPKNLRLVSKTSTTLELEWDNSEAEVEGYQVVYSTLAGDQYDKVIVPRNEGASSKTTLTDLLPGTEYGIGISAMKGSNQSTPATMNARTSLDVPMDLTVTASTDNTITLVWGVVQGPIDHYKVTHTSSSGVTAEVKNRTDEHLMDNGHGTYKLPCSCVLKAYRKHYSCPPGNQALTVPKDVTTTTLTDLEPGTEYTITVAASRGRQQSTAATIDAFTGIRPVTHLYLSEVTSDSVSVAWSAPAPPADLFILSYSSADGTDTSKVTLDGSKTRSLVQGLLPSTPYTISLITIQGDVTSEPITASLTTGIDPPKEVMVTDVTEDAVTISWIKPMASFEYYKLSYQSVRGRVDSVVIDSDVTNYTLSSLFPATEYEISLNAVRGSQESKVVSNSVFTAMDMPAELTALNITPQGALLRWTSPLSNVDNYVLTLTHNQVTADTLLVEGNKQEHQLSNLKPSTAYSVALYATKGPLTSDTVITNLQTPMDAPLNLTASEVNHRSALISWQPPIAEIDNYMLTYKSTDGNRKSNSCKLNKCNILNSYHTTTNESPLMLRGSRLFATPQNCAQHLLNGETLSGVYTIYINRDPSQGVQVYCDMSTDEGGWIVFQRRQNGLTDFSRKWSDYRVGFGNLEDEFWLGLDNIQRMSAQGRYELRIDMKDGQESVYANYDKFSIGDARNLYKLRIGEYNGTAGDSLSYHQGRPFSTKDRDNDIAVTNCALSYKGAWWYKNCHRANLNGKYGESRHSQVSRSANTLTKSMFAALHTTAGERTHAFRHDSDCPQCVFSCPGELLREDVLRGHSRNRRDKIEPPLHNWIKLNQEPKSKRTREDSRERGPRKQYVECQVAYKKNCLYPQDQNSHSREISKRASNKQISFWSCLEKNALAFGEGL</sequence>
<feature type="domain" description="Fibronectin type-III" evidence="20">
    <location>
        <begin position="2043"/>
        <end position="2142"/>
    </location>
</feature>
<dbReference type="InterPro" id="IPR002181">
    <property type="entry name" value="Fibrinogen_a/b/g_C_dom"/>
</dbReference>
<evidence type="ECO:0000259" key="22">
    <source>
        <dbReference type="PROSITE" id="PS51406"/>
    </source>
</evidence>
<comment type="similarity">
    <text evidence="3">Belongs to the tenascin family.</text>
</comment>
<dbReference type="Pfam" id="PF25024">
    <property type="entry name" value="EGF_TEN"/>
    <property type="match status" value="1"/>
</dbReference>
<dbReference type="PROSITE" id="PS00028">
    <property type="entry name" value="ZINC_FINGER_C2H2_1"/>
    <property type="match status" value="6"/>
</dbReference>
<evidence type="ECO:0000313" key="24">
    <source>
        <dbReference type="Proteomes" id="UP000438429"/>
    </source>
</evidence>
<feature type="domain" description="C2H2-type" evidence="19">
    <location>
        <begin position="416"/>
        <end position="443"/>
    </location>
</feature>
<keyword evidence="11" id="KW-0862">Zinc</keyword>
<dbReference type="InterPro" id="IPR036236">
    <property type="entry name" value="Znf_C2H2_sf"/>
</dbReference>
<feature type="domain" description="C2H2-type" evidence="19">
    <location>
        <begin position="444"/>
        <end position="471"/>
    </location>
</feature>
<dbReference type="Gene3D" id="2.60.40.10">
    <property type="entry name" value="Immunoglobulins"/>
    <property type="match status" value="9"/>
</dbReference>
<evidence type="ECO:0000256" key="3">
    <source>
        <dbReference type="ARBA" id="ARBA00008673"/>
    </source>
</evidence>
<dbReference type="SMART" id="SM00980">
    <property type="entry name" value="THAP"/>
    <property type="match status" value="1"/>
</dbReference>
<dbReference type="PROSITE" id="PS51406">
    <property type="entry name" value="FIBRINOGEN_C_2"/>
    <property type="match status" value="1"/>
</dbReference>
<dbReference type="GO" id="GO:0003677">
    <property type="term" value="F:DNA binding"/>
    <property type="evidence" value="ECO:0007669"/>
    <property type="project" value="UniProtKB-UniRule"/>
</dbReference>
<evidence type="ECO:0000259" key="19">
    <source>
        <dbReference type="PROSITE" id="PS50157"/>
    </source>
</evidence>
<dbReference type="FunFam" id="3.90.215.10:FF:000001">
    <property type="entry name" value="Tenascin isoform 1"/>
    <property type="match status" value="1"/>
</dbReference>
<feature type="region of interest" description="Disordered" evidence="18">
    <location>
        <begin position="2366"/>
        <end position="2394"/>
    </location>
</feature>
<dbReference type="InterPro" id="IPR036116">
    <property type="entry name" value="FN3_sf"/>
</dbReference>
<evidence type="ECO:0000256" key="16">
    <source>
        <dbReference type="PROSITE-ProRule" id="PRU00042"/>
    </source>
</evidence>
<feature type="region of interest" description="Disordered" evidence="18">
    <location>
        <begin position="1033"/>
        <end position="1055"/>
    </location>
</feature>
<comment type="subcellular location">
    <subcellularLocation>
        <location evidence="1">Nucleus</location>
    </subcellularLocation>
    <subcellularLocation>
        <location evidence="2">Secreted</location>
        <location evidence="2">Extracellular space</location>
        <location evidence="2">Extracellular matrix</location>
    </subcellularLocation>
</comment>
<dbReference type="SUPFAM" id="SSF49265">
    <property type="entry name" value="Fibronectin type III"/>
    <property type="match status" value="5"/>
</dbReference>
<evidence type="ECO:0000256" key="8">
    <source>
        <dbReference type="ARBA" id="ARBA00022729"/>
    </source>
</evidence>
<dbReference type="PROSITE" id="PS00022">
    <property type="entry name" value="EGF_1"/>
    <property type="match status" value="1"/>
</dbReference>
<accession>A0A6A4TQ08</accession>
<feature type="compositionally biased region" description="Polar residues" evidence="18">
    <location>
        <begin position="127"/>
        <end position="137"/>
    </location>
</feature>
<dbReference type="SUPFAM" id="SSF57667">
    <property type="entry name" value="beta-beta-alpha zinc fingers"/>
    <property type="match status" value="3"/>
</dbReference>
<dbReference type="Gene3D" id="3.90.215.10">
    <property type="entry name" value="Gamma Fibrinogen, chain A, domain 1"/>
    <property type="match status" value="1"/>
</dbReference>
<evidence type="ECO:0000256" key="15">
    <source>
        <dbReference type="ARBA" id="ARBA00023242"/>
    </source>
</evidence>
<evidence type="ECO:0000256" key="7">
    <source>
        <dbReference type="ARBA" id="ARBA00022723"/>
    </source>
</evidence>
<keyword evidence="14" id="KW-0325">Glycoprotein</keyword>
<feature type="compositionally biased region" description="Acidic residues" evidence="18">
    <location>
        <begin position="555"/>
        <end position="568"/>
    </location>
</feature>
<keyword evidence="6" id="KW-0245">EGF-like domain</keyword>
<dbReference type="FunFam" id="3.30.160.60:FF:000176">
    <property type="entry name" value="zinc finger protein 70"/>
    <property type="match status" value="1"/>
</dbReference>
<evidence type="ECO:0000256" key="4">
    <source>
        <dbReference type="ARBA" id="ARBA00022525"/>
    </source>
</evidence>
<feature type="domain" description="Fibronectin type-III" evidence="20">
    <location>
        <begin position="1560"/>
        <end position="1650"/>
    </location>
</feature>
<comment type="caution">
    <text evidence="23">The sequence shown here is derived from an EMBL/GenBank/DDBJ whole genome shotgun (WGS) entry which is preliminary data.</text>
</comment>
<evidence type="ECO:0000256" key="13">
    <source>
        <dbReference type="ARBA" id="ARBA00023157"/>
    </source>
</evidence>
<feature type="domain" description="Fibronectin type-III" evidence="20">
    <location>
        <begin position="1468"/>
        <end position="1559"/>
    </location>
</feature>
<evidence type="ECO:0000256" key="9">
    <source>
        <dbReference type="ARBA" id="ARBA00022737"/>
    </source>
</evidence>